<proteinExistence type="predicted"/>
<accession>A0A2H1WLB3</accession>
<dbReference type="AlphaFoldDB" id="A0A2H1WLB3"/>
<sequence>MYLPDCARRRVMFFESMYVGRIFGAKFFFFLTLPPTLGFSPVSWVRLQTYKFTCTIHYQNIKILKLKENKIK</sequence>
<dbReference type="EMBL" id="ODYU01009347">
    <property type="protein sequence ID" value="SOQ53712.1"/>
    <property type="molecule type" value="Genomic_DNA"/>
</dbReference>
<name>A0A2H1WLB3_SPOFR</name>
<organism evidence="1">
    <name type="scientific">Spodoptera frugiperda</name>
    <name type="common">Fall armyworm</name>
    <dbReference type="NCBI Taxonomy" id="7108"/>
    <lineage>
        <taxon>Eukaryota</taxon>
        <taxon>Metazoa</taxon>
        <taxon>Ecdysozoa</taxon>
        <taxon>Arthropoda</taxon>
        <taxon>Hexapoda</taxon>
        <taxon>Insecta</taxon>
        <taxon>Pterygota</taxon>
        <taxon>Neoptera</taxon>
        <taxon>Endopterygota</taxon>
        <taxon>Lepidoptera</taxon>
        <taxon>Glossata</taxon>
        <taxon>Ditrysia</taxon>
        <taxon>Noctuoidea</taxon>
        <taxon>Noctuidae</taxon>
        <taxon>Amphipyrinae</taxon>
        <taxon>Spodoptera</taxon>
    </lineage>
</organism>
<reference evidence="1" key="1">
    <citation type="submission" date="2016-07" db="EMBL/GenBank/DDBJ databases">
        <authorList>
            <person name="Bretaudeau A."/>
        </authorList>
    </citation>
    <scope>NUCLEOTIDE SEQUENCE</scope>
    <source>
        <strain evidence="1">Rice</strain>
        <tissue evidence="1">Whole body</tissue>
    </source>
</reference>
<gene>
    <name evidence="1" type="ORF">SFRICE_039654</name>
</gene>
<evidence type="ECO:0000313" key="1">
    <source>
        <dbReference type="EMBL" id="SOQ53712.1"/>
    </source>
</evidence>
<protein>
    <submittedName>
        <fullName evidence="1">SFRICE_039654</fullName>
    </submittedName>
</protein>